<sequence>MLKITLADNETGTTVTLDGRMDTAAAPEFEQALAPVWVMEEPRILLDCQKLEYISSSGLRIFLKLKKFVDSKAGHVALSALQPTVKEVFEMTGFAKMFQIK</sequence>
<dbReference type="PROSITE" id="PS50801">
    <property type="entry name" value="STAS"/>
    <property type="match status" value="1"/>
</dbReference>
<dbReference type="SUPFAM" id="SSF52091">
    <property type="entry name" value="SpoIIaa-like"/>
    <property type="match status" value="1"/>
</dbReference>
<reference evidence="4" key="2">
    <citation type="journal article" date="2021" name="PeerJ">
        <title>Extensive microbial diversity within the chicken gut microbiome revealed by metagenomics and culture.</title>
        <authorList>
            <person name="Gilroy R."/>
            <person name="Ravi A."/>
            <person name="Getino M."/>
            <person name="Pursley I."/>
            <person name="Horton D.L."/>
            <person name="Alikhan N.F."/>
            <person name="Baker D."/>
            <person name="Gharbi K."/>
            <person name="Hall N."/>
            <person name="Watson M."/>
            <person name="Adriaenssens E.M."/>
            <person name="Foster-Nyarko E."/>
            <person name="Jarju S."/>
            <person name="Secka A."/>
            <person name="Antonio M."/>
            <person name="Oren A."/>
            <person name="Chaudhuri R.R."/>
            <person name="La Ragione R."/>
            <person name="Hildebrand F."/>
            <person name="Pallen M.J."/>
        </authorList>
    </citation>
    <scope>NUCLEOTIDE SEQUENCE</scope>
    <source>
        <strain evidence="4">10037</strain>
    </source>
</reference>
<dbReference type="NCBIfam" id="TIGR00377">
    <property type="entry name" value="ant_ant_sig"/>
    <property type="match status" value="1"/>
</dbReference>
<dbReference type="GO" id="GO:0043856">
    <property type="term" value="F:anti-sigma factor antagonist activity"/>
    <property type="evidence" value="ECO:0007669"/>
    <property type="project" value="InterPro"/>
</dbReference>
<proteinExistence type="inferred from homology"/>
<dbReference type="Pfam" id="PF01740">
    <property type="entry name" value="STAS"/>
    <property type="match status" value="1"/>
</dbReference>
<comment type="caution">
    <text evidence="4">The sequence shown here is derived from an EMBL/GenBank/DDBJ whole genome shotgun (WGS) entry which is preliminary data.</text>
</comment>
<dbReference type="Proteomes" id="UP000823597">
    <property type="component" value="Unassembled WGS sequence"/>
</dbReference>
<name>A0A9D9I3N2_9BACT</name>
<protein>
    <recommendedName>
        <fullName evidence="2">Anti-sigma factor antagonist</fullName>
    </recommendedName>
</protein>
<comment type="similarity">
    <text evidence="1 2">Belongs to the anti-sigma-factor antagonist family.</text>
</comment>
<evidence type="ECO:0000256" key="2">
    <source>
        <dbReference type="RuleBase" id="RU003749"/>
    </source>
</evidence>
<gene>
    <name evidence="4" type="ORF">IAB93_05105</name>
</gene>
<dbReference type="InterPro" id="IPR003658">
    <property type="entry name" value="Anti-sigma_ant"/>
</dbReference>
<dbReference type="InterPro" id="IPR002645">
    <property type="entry name" value="STAS_dom"/>
</dbReference>
<evidence type="ECO:0000256" key="1">
    <source>
        <dbReference type="ARBA" id="ARBA00009013"/>
    </source>
</evidence>
<dbReference type="PANTHER" id="PTHR33495">
    <property type="entry name" value="ANTI-SIGMA FACTOR ANTAGONIST TM_1081-RELATED-RELATED"/>
    <property type="match status" value="1"/>
</dbReference>
<dbReference type="AlphaFoldDB" id="A0A9D9I3N2"/>
<dbReference type="EMBL" id="JADIME010000051">
    <property type="protein sequence ID" value="MBO8465359.1"/>
    <property type="molecule type" value="Genomic_DNA"/>
</dbReference>
<accession>A0A9D9I3N2</accession>
<evidence type="ECO:0000313" key="5">
    <source>
        <dbReference type="Proteomes" id="UP000823597"/>
    </source>
</evidence>
<feature type="domain" description="STAS" evidence="3">
    <location>
        <begin position="2"/>
        <end position="101"/>
    </location>
</feature>
<evidence type="ECO:0000313" key="4">
    <source>
        <dbReference type="EMBL" id="MBO8465359.1"/>
    </source>
</evidence>
<dbReference type="Gene3D" id="3.30.750.24">
    <property type="entry name" value="STAS domain"/>
    <property type="match status" value="1"/>
</dbReference>
<reference evidence="4" key="1">
    <citation type="submission" date="2020-10" db="EMBL/GenBank/DDBJ databases">
        <authorList>
            <person name="Gilroy R."/>
        </authorList>
    </citation>
    <scope>NUCLEOTIDE SEQUENCE</scope>
    <source>
        <strain evidence="4">10037</strain>
    </source>
</reference>
<evidence type="ECO:0000259" key="3">
    <source>
        <dbReference type="PROSITE" id="PS50801"/>
    </source>
</evidence>
<dbReference type="CDD" id="cd07043">
    <property type="entry name" value="STAS_anti-anti-sigma_factors"/>
    <property type="match status" value="1"/>
</dbReference>
<dbReference type="InterPro" id="IPR036513">
    <property type="entry name" value="STAS_dom_sf"/>
</dbReference>
<organism evidence="4 5">
    <name type="scientific">Candidatus Merdivivens pullistercoris</name>
    <dbReference type="NCBI Taxonomy" id="2840873"/>
    <lineage>
        <taxon>Bacteria</taxon>
        <taxon>Pseudomonadati</taxon>
        <taxon>Bacteroidota</taxon>
        <taxon>Bacteroidia</taxon>
        <taxon>Bacteroidales</taxon>
        <taxon>Muribaculaceae</taxon>
        <taxon>Muribaculaceae incertae sedis</taxon>
        <taxon>Candidatus Merdivivens</taxon>
    </lineage>
</organism>